<evidence type="ECO:0000256" key="4">
    <source>
        <dbReference type="ARBA" id="ARBA00022801"/>
    </source>
</evidence>
<dbReference type="EMBL" id="SUNJ01005182">
    <property type="protein sequence ID" value="TPP63823.1"/>
    <property type="molecule type" value="Genomic_DNA"/>
</dbReference>
<feature type="non-terminal residue" evidence="14">
    <location>
        <position position="1"/>
    </location>
</feature>
<dbReference type="Gene3D" id="3.20.20.190">
    <property type="entry name" value="Phosphatidylinositol (PI) phosphodiesterase"/>
    <property type="match status" value="1"/>
</dbReference>
<accession>A0A504YRK2</accession>
<evidence type="ECO:0000313" key="15">
    <source>
        <dbReference type="Proteomes" id="UP000316759"/>
    </source>
</evidence>
<comment type="catalytic activity">
    <reaction evidence="12">
        <text>N,1-di-(9Z-octadecenoyl)-sn-glycero-3-phosphoethanolamine + H2O = N-(9Z-octadecenoyl) ethanolamine + 1-(9Z-octadecenoyl)-sn-glycero-3-phosphate + H(+)</text>
        <dbReference type="Rhea" id="RHEA:56460"/>
        <dbReference type="ChEBI" id="CHEBI:15377"/>
        <dbReference type="ChEBI" id="CHEBI:15378"/>
        <dbReference type="ChEBI" id="CHEBI:71466"/>
        <dbReference type="ChEBI" id="CHEBI:74544"/>
        <dbReference type="ChEBI" id="CHEBI:85222"/>
    </reaction>
    <physiologicalReaction direction="left-to-right" evidence="12">
        <dbReference type="Rhea" id="RHEA:56461"/>
    </physiologicalReaction>
</comment>
<evidence type="ECO:0000256" key="5">
    <source>
        <dbReference type="ARBA" id="ARBA00022989"/>
    </source>
</evidence>
<name>A0A504YRK2_FASGI</name>
<protein>
    <submittedName>
        <fullName evidence="14">Glycerophosphodiester phosphodiesterase domain-containing protein 1</fullName>
    </submittedName>
</protein>
<comment type="catalytic activity">
    <reaction evidence="9">
        <text>N-(5Z,8Z,11Z,14Z-eicosatetraenoyl)-1-(9Z-octadecenoyl)-sn-glycero-3-phosphoethanolamine + H2O = N-(5Z,8Z,11Z,14Z-eicosatetraenoyl)-ethanolamine + 1-(9Z-octadecenoyl)-sn-glycero-3-phosphate + H(+)</text>
        <dbReference type="Rhea" id="RHEA:45544"/>
        <dbReference type="ChEBI" id="CHEBI:2700"/>
        <dbReference type="ChEBI" id="CHEBI:15377"/>
        <dbReference type="ChEBI" id="CHEBI:15378"/>
        <dbReference type="ChEBI" id="CHEBI:74544"/>
        <dbReference type="ChEBI" id="CHEBI:85223"/>
    </reaction>
    <physiologicalReaction direction="left-to-right" evidence="9">
        <dbReference type="Rhea" id="RHEA:45545"/>
    </physiologicalReaction>
</comment>
<dbReference type="PANTHER" id="PTHR42758">
    <property type="entry name" value="PHOSPHATIDYLGLYCEROL PHOSPHOLIPASE C"/>
    <property type="match status" value="1"/>
</dbReference>
<evidence type="ECO:0000256" key="9">
    <source>
        <dbReference type="ARBA" id="ARBA00047392"/>
    </source>
</evidence>
<evidence type="ECO:0000256" key="7">
    <source>
        <dbReference type="ARBA" id="ARBA00023136"/>
    </source>
</evidence>
<comment type="caution">
    <text evidence="14">The sequence shown here is derived from an EMBL/GenBank/DDBJ whole genome shotgun (WGS) entry which is preliminary data.</text>
</comment>
<keyword evidence="3" id="KW-0812">Transmembrane</keyword>
<reference evidence="14 15" key="1">
    <citation type="submission" date="2019-04" db="EMBL/GenBank/DDBJ databases">
        <title>Annotation for the trematode Fasciola gigantica.</title>
        <authorList>
            <person name="Choi Y.-J."/>
        </authorList>
    </citation>
    <scope>NUCLEOTIDE SEQUENCE [LARGE SCALE GENOMIC DNA]</scope>
    <source>
        <strain evidence="14">Uganda_cow_1</strain>
    </source>
</reference>
<comment type="catalytic activity">
    <reaction evidence="8">
        <text>1-O-hexadecyl-sn-glycero-3-phosphocholine + H2O = 1-O-hexadecyl-sn-glycero-3-phosphate + choline + H(+)</text>
        <dbReference type="Rhea" id="RHEA:41143"/>
        <dbReference type="ChEBI" id="CHEBI:15354"/>
        <dbReference type="ChEBI" id="CHEBI:15377"/>
        <dbReference type="ChEBI" id="CHEBI:15378"/>
        <dbReference type="ChEBI" id="CHEBI:64496"/>
        <dbReference type="ChEBI" id="CHEBI:77580"/>
    </reaction>
    <physiologicalReaction direction="left-to-right" evidence="8">
        <dbReference type="Rhea" id="RHEA:41144"/>
    </physiologicalReaction>
</comment>
<dbReference type="InterPro" id="IPR030395">
    <property type="entry name" value="GP_PDE_dom"/>
</dbReference>
<comment type="catalytic activity">
    <reaction evidence="11">
        <text>1-O-(1Z-octadecenyl)-sn-glycero-3-phospho-N-hexadecanoyl-ethanolamine + H2O = 1-O-(1Z-octadecenyl)-sn-glycero-3-phosphate + N-hexadecanoylethanolamine + H(+)</text>
        <dbReference type="Rhea" id="RHEA:53184"/>
        <dbReference type="ChEBI" id="CHEBI:15377"/>
        <dbReference type="ChEBI" id="CHEBI:15378"/>
        <dbReference type="ChEBI" id="CHEBI:71464"/>
        <dbReference type="ChEBI" id="CHEBI:137009"/>
        <dbReference type="ChEBI" id="CHEBI:137017"/>
    </reaction>
    <physiologicalReaction direction="left-to-right" evidence="11">
        <dbReference type="Rhea" id="RHEA:53185"/>
    </physiologicalReaction>
</comment>
<evidence type="ECO:0000256" key="1">
    <source>
        <dbReference type="ARBA" id="ARBA00004370"/>
    </source>
</evidence>
<comment type="subcellular location">
    <subcellularLocation>
        <location evidence="1">Membrane</location>
    </subcellularLocation>
</comment>
<dbReference type="GO" id="GO:0008081">
    <property type="term" value="F:phosphoric diester hydrolase activity"/>
    <property type="evidence" value="ECO:0007669"/>
    <property type="project" value="InterPro"/>
</dbReference>
<evidence type="ECO:0000256" key="12">
    <source>
        <dbReference type="ARBA" id="ARBA00048947"/>
    </source>
</evidence>
<evidence type="ECO:0000256" key="11">
    <source>
        <dbReference type="ARBA" id="ARBA00048580"/>
    </source>
</evidence>
<dbReference type="AlphaFoldDB" id="A0A504YRK2"/>
<keyword evidence="4" id="KW-0378">Hydrolase</keyword>
<proteinExistence type="inferred from homology"/>
<dbReference type="PANTHER" id="PTHR42758:SF2">
    <property type="entry name" value="PHOSPHATIDYLGLYCEROL PHOSPHOLIPASE C"/>
    <property type="match status" value="1"/>
</dbReference>
<evidence type="ECO:0000259" key="13">
    <source>
        <dbReference type="PROSITE" id="PS51704"/>
    </source>
</evidence>
<evidence type="ECO:0000256" key="6">
    <source>
        <dbReference type="ARBA" id="ARBA00023098"/>
    </source>
</evidence>
<comment type="similarity">
    <text evidence="2">Belongs to the glycerophosphoryl diester phosphodiesterase family.</text>
</comment>
<sequence>ADTFCENSCDHPCQIVRLSDLFETFPTVPINIDIKIDDDRLVEGVSRLIRKYKREKLTIWGGVRWRISRKCMKSNPDVLTYPPPEYVLLIVVSYYLGLLPFLSIPYDCFELPLVSVLRTKHFMKRAKIDTWFGRTFLSVLDYFMMSPGLFRQLRLRGIPVFIWVVNTDSEYQTAFIMGADGVMTDYPTRLRAFLDAHPDLPKAL</sequence>
<dbReference type="Proteomes" id="UP000316759">
    <property type="component" value="Unassembled WGS sequence"/>
</dbReference>
<dbReference type="Pfam" id="PF03009">
    <property type="entry name" value="GDPD"/>
    <property type="match status" value="1"/>
</dbReference>
<dbReference type="STRING" id="46835.A0A504YRK2"/>
<keyword evidence="5" id="KW-1133">Transmembrane helix</keyword>
<evidence type="ECO:0000313" key="14">
    <source>
        <dbReference type="EMBL" id="TPP63823.1"/>
    </source>
</evidence>
<keyword evidence="7" id="KW-0472">Membrane</keyword>
<dbReference type="SUPFAM" id="SSF51695">
    <property type="entry name" value="PLC-like phosphodiesterases"/>
    <property type="match status" value="1"/>
</dbReference>
<organism evidence="14 15">
    <name type="scientific">Fasciola gigantica</name>
    <name type="common">Giant liver fluke</name>
    <dbReference type="NCBI Taxonomy" id="46835"/>
    <lineage>
        <taxon>Eukaryota</taxon>
        <taxon>Metazoa</taxon>
        <taxon>Spiralia</taxon>
        <taxon>Lophotrochozoa</taxon>
        <taxon>Platyhelminthes</taxon>
        <taxon>Trematoda</taxon>
        <taxon>Digenea</taxon>
        <taxon>Plagiorchiida</taxon>
        <taxon>Echinostomata</taxon>
        <taxon>Echinostomatoidea</taxon>
        <taxon>Fasciolidae</taxon>
        <taxon>Fasciola</taxon>
    </lineage>
</organism>
<comment type="catalytic activity">
    <reaction evidence="10">
        <text>N-hexadecanoyl-1-(9Z-octadecenoyl)-sn-glycero-3-phosphoethanolamine + H2O = N-hexadecanoylethanolamine + 1-(9Z-octadecenoyl)-sn-glycero-3-phosphate + H(+)</text>
        <dbReference type="Rhea" id="RHEA:53168"/>
        <dbReference type="ChEBI" id="CHEBI:15377"/>
        <dbReference type="ChEBI" id="CHEBI:15378"/>
        <dbReference type="ChEBI" id="CHEBI:71464"/>
        <dbReference type="ChEBI" id="CHEBI:74544"/>
        <dbReference type="ChEBI" id="CHEBI:85217"/>
    </reaction>
    <physiologicalReaction direction="left-to-right" evidence="10">
        <dbReference type="Rhea" id="RHEA:53169"/>
    </physiologicalReaction>
</comment>
<dbReference type="InterPro" id="IPR017946">
    <property type="entry name" value="PLC-like_Pdiesterase_TIM-brl"/>
</dbReference>
<dbReference type="OrthoDB" id="1058301at2759"/>
<dbReference type="GO" id="GO:0016020">
    <property type="term" value="C:membrane"/>
    <property type="evidence" value="ECO:0007669"/>
    <property type="project" value="UniProtKB-SubCell"/>
</dbReference>
<keyword evidence="6" id="KW-0443">Lipid metabolism</keyword>
<dbReference type="PROSITE" id="PS51704">
    <property type="entry name" value="GP_PDE"/>
    <property type="match status" value="1"/>
</dbReference>
<dbReference type="GO" id="GO:0005737">
    <property type="term" value="C:cytoplasm"/>
    <property type="evidence" value="ECO:0007669"/>
    <property type="project" value="UniProtKB-ARBA"/>
</dbReference>
<evidence type="ECO:0000256" key="8">
    <source>
        <dbReference type="ARBA" id="ARBA00036083"/>
    </source>
</evidence>
<keyword evidence="15" id="KW-1185">Reference proteome</keyword>
<evidence type="ECO:0000256" key="2">
    <source>
        <dbReference type="ARBA" id="ARBA00007277"/>
    </source>
</evidence>
<dbReference type="InterPro" id="IPR052271">
    <property type="entry name" value="GDPD-Related"/>
</dbReference>
<feature type="domain" description="GP-PDE" evidence="13">
    <location>
        <begin position="1"/>
        <end position="194"/>
    </location>
</feature>
<evidence type="ECO:0000256" key="10">
    <source>
        <dbReference type="ARBA" id="ARBA00047538"/>
    </source>
</evidence>
<evidence type="ECO:0000256" key="3">
    <source>
        <dbReference type="ARBA" id="ARBA00022692"/>
    </source>
</evidence>
<gene>
    <name evidence="14" type="ORF">FGIG_02013</name>
</gene>
<dbReference type="GO" id="GO:0046475">
    <property type="term" value="P:glycerophospholipid catabolic process"/>
    <property type="evidence" value="ECO:0007669"/>
    <property type="project" value="TreeGrafter"/>
</dbReference>